<dbReference type="InterPro" id="IPR018389">
    <property type="entry name" value="DctP_fam"/>
</dbReference>
<dbReference type="EMBL" id="FOHZ01000034">
    <property type="protein sequence ID" value="SET86911.1"/>
    <property type="molecule type" value="Genomic_DNA"/>
</dbReference>
<dbReference type="PANTHER" id="PTHR33376:SF7">
    <property type="entry name" value="C4-DICARBOXYLATE-BINDING PROTEIN DCTB"/>
    <property type="match status" value="1"/>
</dbReference>
<accession>A0A1I0HUQ5</accession>
<gene>
    <name evidence="4" type="ORF">SAMN04487962_1346</name>
</gene>
<evidence type="ECO:0000313" key="5">
    <source>
        <dbReference type="Proteomes" id="UP000198762"/>
    </source>
</evidence>
<dbReference type="Proteomes" id="UP000198762">
    <property type="component" value="Unassembled WGS sequence"/>
</dbReference>
<dbReference type="Gene3D" id="3.40.190.170">
    <property type="entry name" value="Bacterial extracellular solute-binding protein, family 7"/>
    <property type="match status" value="1"/>
</dbReference>
<dbReference type="SUPFAM" id="SSF53850">
    <property type="entry name" value="Periplasmic binding protein-like II"/>
    <property type="match status" value="1"/>
</dbReference>
<keyword evidence="2" id="KW-0813">Transport</keyword>
<dbReference type="OrthoDB" id="9177965at2"/>
<dbReference type="GO" id="GO:0055085">
    <property type="term" value="P:transmembrane transport"/>
    <property type="evidence" value="ECO:0007669"/>
    <property type="project" value="InterPro"/>
</dbReference>
<proteinExistence type="inferred from homology"/>
<evidence type="ECO:0000256" key="1">
    <source>
        <dbReference type="ARBA" id="ARBA00009023"/>
    </source>
</evidence>
<dbReference type="RefSeq" id="WP_091854833.1">
    <property type="nucleotide sequence ID" value="NZ_FOHZ01000034.1"/>
</dbReference>
<dbReference type="PANTHER" id="PTHR33376">
    <property type="match status" value="1"/>
</dbReference>
<dbReference type="NCBIfam" id="NF037995">
    <property type="entry name" value="TRAP_S1"/>
    <property type="match status" value="1"/>
</dbReference>
<dbReference type="CDD" id="cd13666">
    <property type="entry name" value="PBP2_TRAP_DctP_like_1"/>
    <property type="match status" value="1"/>
</dbReference>
<comment type="similarity">
    <text evidence="1">Belongs to the bacterial solute-binding protein 7 family.</text>
</comment>
<evidence type="ECO:0000256" key="2">
    <source>
        <dbReference type="ARBA" id="ARBA00022448"/>
    </source>
</evidence>
<dbReference type="STRING" id="430453.SAMN04487962_1346"/>
<keyword evidence="5" id="KW-1185">Reference proteome</keyword>
<evidence type="ECO:0000313" key="4">
    <source>
        <dbReference type="EMBL" id="SET86911.1"/>
    </source>
</evidence>
<organism evidence="4 5">
    <name type="scientific">Marinobacter segnicrescens</name>
    <dbReference type="NCBI Taxonomy" id="430453"/>
    <lineage>
        <taxon>Bacteria</taxon>
        <taxon>Pseudomonadati</taxon>
        <taxon>Pseudomonadota</taxon>
        <taxon>Gammaproteobacteria</taxon>
        <taxon>Pseudomonadales</taxon>
        <taxon>Marinobacteraceae</taxon>
        <taxon>Marinobacter</taxon>
    </lineage>
</organism>
<reference evidence="5" key="1">
    <citation type="submission" date="2016-10" db="EMBL/GenBank/DDBJ databases">
        <authorList>
            <person name="Varghese N."/>
            <person name="Submissions S."/>
        </authorList>
    </citation>
    <scope>NUCLEOTIDE SEQUENCE [LARGE SCALE GENOMIC DNA]</scope>
    <source>
        <strain evidence="5">CGMCC 1.6489</strain>
    </source>
</reference>
<dbReference type="AlphaFoldDB" id="A0A1I0HUQ5"/>
<protein>
    <submittedName>
        <fullName evidence="4">TRAP-type C4-dicarboxylate transport system, substrate-binding protein</fullName>
    </submittedName>
</protein>
<dbReference type="Pfam" id="PF03480">
    <property type="entry name" value="DctP"/>
    <property type="match status" value="1"/>
</dbReference>
<evidence type="ECO:0000256" key="3">
    <source>
        <dbReference type="ARBA" id="ARBA00022729"/>
    </source>
</evidence>
<dbReference type="InterPro" id="IPR038404">
    <property type="entry name" value="TRAP_DctP_sf"/>
</dbReference>
<sequence>MNKLLKSVIGLTAIPLIGGVLAGPAVSETRELRYAMGHPPGSFVVDAGQAYADAVGEYSNGELSVKVYAMSLLNMAETSAGLRDGIADIGFVLTPYFPAEYPHTNLLSESSMLLRLYGDKIVGKEGLAYIGAMSEFVFNHCPECNEEFAEQNQVYTGQTGGSSYGLVCRTPVKSLDDLKGKRMRVGAGNWSRWVESVGGVGITMSANEMNEALSQGVVDCIVLSAPEIHNFGLTEAVTDITMAVPGGIFTTAGTNVNADVWRSLTEDQRRAMLHAATVEAAQIPFVYHQREDEVLDGLRERGVGFHDADDELVEVTQTFIEQDMDTLATHYSEKYGVERSAEMLSDFRPILDKWVELVQEIDSVDSLADLYWEEVFSKVDVSSHGL</sequence>
<name>A0A1I0HUQ5_9GAMM</name>
<keyword evidence="3" id="KW-0732">Signal</keyword>